<dbReference type="EMBL" id="PEBD01000004">
    <property type="protein sequence ID" value="PHV68966.1"/>
    <property type="molecule type" value="Genomic_DNA"/>
</dbReference>
<evidence type="ECO:0000313" key="2">
    <source>
        <dbReference type="EMBL" id="PHV68966.1"/>
    </source>
</evidence>
<dbReference type="Gene3D" id="3.10.450.50">
    <property type="match status" value="1"/>
</dbReference>
<organism evidence="2 3">
    <name type="scientific">Williamsia marianensis</name>
    <dbReference type="NCBI Taxonomy" id="85044"/>
    <lineage>
        <taxon>Bacteria</taxon>
        <taxon>Bacillati</taxon>
        <taxon>Actinomycetota</taxon>
        <taxon>Actinomycetes</taxon>
        <taxon>Mycobacteriales</taxon>
        <taxon>Nocardiaceae</taxon>
        <taxon>Williamsia</taxon>
    </lineage>
</organism>
<dbReference type="SUPFAM" id="SSF54427">
    <property type="entry name" value="NTF2-like"/>
    <property type="match status" value="1"/>
</dbReference>
<dbReference type="InterPro" id="IPR032710">
    <property type="entry name" value="NTF2-like_dom_sf"/>
</dbReference>
<dbReference type="Pfam" id="PF12680">
    <property type="entry name" value="SnoaL_2"/>
    <property type="match status" value="1"/>
</dbReference>
<sequence length="126" mass="14208">MHAFRAAVEAKNIDDIESLLSESVTFHSPVAFHPYEGRETVAAILRTAFETFEDFEYIRELDSPLDGYTGLVFRAKVDGLDVHGCDFIHENPDREIDEFTVMLRPMKATHAFADKMGEKLEAVLGS</sequence>
<reference evidence="2 3" key="1">
    <citation type="submission" date="2017-10" db="EMBL/GenBank/DDBJ databases">
        <title>The draft genome sequence of Williamsia sp. BULT 1.1 isolated from the semi-arid grassland soils from South Africa.</title>
        <authorList>
            <person name="Kabwe M.H."/>
            <person name="Govender N."/>
            <person name="Mutseka Lunga P."/>
            <person name="Vikram S."/>
            <person name="Makhalanyane T.P."/>
        </authorList>
    </citation>
    <scope>NUCLEOTIDE SEQUENCE [LARGE SCALE GENOMIC DNA]</scope>
    <source>
        <strain evidence="2 3">BULT 1.1</strain>
    </source>
</reference>
<protein>
    <recommendedName>
        <fullName evidence="1">SnoaL-like domain-containing protein</fullName>
    </recommendedName>
</protein>
<evidence type="ECO:0000259" key="1">
    <source>
        <dbReference type="Pfam" id="PF12680"/>
    </source>
</evidence>
<dbReference type="Proteomes" id="UP000225108">
    <property type="component" value="Unassembled WGS sequence"/>
</dbReference>
<name>A0A2G3PT74_WILMA</name>
<comment type="caution">
    <text evidence="2">The sequence shown here is derived from an EMBL/GenBank/DDBJ whole genome shotgun (WGS) entry which is preliminary data.</text>
</comment>
<proteinExistence type="predicted"/>
<dbReference type="RefSeq" id="WP_099382040.1">
    <property type="nucleotide sequence ID" value="NZ_PEBD01000004.1"/>
</dbReference>
<dbReference type="AlphaFoldDB" id="A0A2G3PT74"/>
<evidence type="ECO:0000313" key="3">
    <source>
        <dbReference type="Proteomes" id="UP000225108"/>
    </source>
</evidence>
<accession>A0A2G3PT74</accession>
<feature type="domain" description="SnoaL-like" evidence="1">
    <location>
        <begin position="3"/>
        <end position="56"/>
    </location>
</feature>
<dbReference type="InterPro" id="IPR037401">
    <property type="entry name" value="SnoaL-like"/>
</dbReference>
<gene>
    <name evidence="2" type="ORF">CSW57_04230</name>
</gene>